<dbReference type="GO" id="GO:0016757">
    <property type="term" value="F:glycosyltransferase activity"/>
    <property type="evidence" value="ECO:0007669"/>
    <property type="project" value="InterPro"/>
</dbReference>
<reference evidence="2 3" key="1">
    <citation type="submission" date="2017-09" db="EMBL/GenBank/DDBJ databases">
        <title>Reassesment of A. cryaerophilus.</title>
        <authorList>
            <person name="Perez-Cataluna A."/>
            <person name="Collado L."/>
            <person name="Salgado O."/>
            <person name="Lefinanco V."/>
            <person name="Figueras M.J."/>
        </authorList>
    </citation>
    <scope>NUCLEOTIDE SEQUENCE [LARGE SCALE GENOMIC DNA]</scope>
    <source>
        <strain evidence="2 3">LMG 9861</strain>
    </source>
</reference>
<dbReference type="Proteomes" id="UP000239065">
    <property type="component" value="Unassembled WGS sequence"/>
</dbReference>
<keyword evidence="2" id="KW-0808">Transferase</keyword>
<organism evidence="2 3">
    <name type="scientific">Aliarcobacter cryaerophilus</name>
    <dbReference type="NCBI Taxonomy" id="28198"/>
    <lineage>
        <taxon>Bacteria</taxon>
        <taxon>Pseudomonadati</taxon>
        <taxon>Campylobacterota</taxon>
        <taxon>Epsilonproteobacteria</taxon>
        <taxon>Campylobacterales</taxon>
        <taxon>Arcobacteraceae</taxon>
        <taxon>Aliarcobacter</taxon>
    </lineage>
</organism>
<dbReference type="SUPFAM" id="SSF53756">
    <property type="entry name" value="UDP-Glycosyltransferase/glycogen phosphorylase"/>
    <property type="match status" value="1"/>
</dbReference>
<name>A0A2S9SQ98_9BACT</name>
<evidence type="ECO:0000259" key="1">
    <source>
        <dbReference type="Pfam" id="PF00534"/>
    </source>
</evidence>
<sequence length="378" mass="44085">MQERSEQITNYKIAIVHDWLVTNAGAEKVLKNIIDIYPNADIFSLVDFLNLKDRNDVIYGKFAKTSFIQNLPFSKKHFRNYLPLFPKAIESFDLSYYDLIISSSWAVAKGVRKNSNQTHICYCHTPIRYAWDLYEEYTSNLKQPKKFFVELCLKYIRYWDIKSLPRVDYFVANSKFVQERIKKTYKKDSVVIYPPVNTDKFILNEKKEDFYLTACRLVPYKKTKLIVEAFNKMSDKKLVVVGSGEEFDSIKSIAKENILVLGYLEEDELIKYMKKAKAFLYAAIEDFGIVPIEAMSCGTPVIALNDGGTAETIRDKKTGVHFEHQTTKDIIDAVNSFESLNFDYEAISNEAKKYSQERFKEEFEEFVNSKLKQNDKNY</sequence>
<dbReference type="InterPro" id="IPR050194">
    <property type="entry name" value="Glycosyltransferase_grp1"/>
</dbReference>
<feature type="domain" description="Glycosyl transferase family 1" evidence="1">
    <location>
        <begin position="199"/>
        <end position="353"/>
    </location>
</feature>
<dbReference type="Pfam" id="PF00534">
    <property type="entry name" value="Glycos_transf_1"/>
    <property type="match status" value="1"/>
</dbReference>
<protein>
    <submittedName>
        <fullName evidence="2">Glycosyl transferase family 1</fullName>
    </submittedName>
</protein>
<dbReference type="InterPro" id="IPR001296">
    <property type="entry name" value="Glyco_trans_1"/>
</dbReference>
<comment type="caution">
    <text evidence="2">The sequence shown here is derived from an EMBL/GenBank/DDBJ whole genome shotgun (WGS) entry which is preliminary data.</text>
</comment>
<accession>A0A2S9SQ98</accession>
<gene>
    <name evidence="2" type="ORF">CJ669_03085</name>
</gene>
<dbReference type="AlphaFoldDB" id="A0A2S9SQ98"/>
<proteinExistence type="predicted"/>
<dbReference type="PANTHER" id="PTHR45947:SF3">
    <property type="entry name" value="SULFOQUINOVOSYL TRANSFERASE SQD2"/>
    <property type="match status" value="1"/>
</dbReference>
<dbReference type="Gene3D" id="3.40.50.2000">
    <property type="entry name" value="Glycogen Phosphorylase B"/>
    <property type="match status" value="1"/>
</dbReference>
<evidence type="ECO:0000313" key="2">
    <source>
        <dbReference type="EMBL" id="PRM88742.1"/>
    </source>
</evidence>
<dbReference type="EMBL" id="NXGJ01000002">
    <property type="protein sequence ID" value="PRM88742.1"/>
    <property type="molecule type" value="Genomic_DNA"/>
</dbReference>
<dbReference type="PANTHER" id="PTHR45947">
    <property type="entry name" value="SULFOQUINOVOSYL TRANSFERASE SQD2"/>
    <property type="match status" value="1"/>
</dbReference>
<evidence type="ECO:0000313" key="3">
    <source>
        <dbReference type="Proteomes" id="UP000239065"/>
    </source>
</evidence>